<dbReference type="InParanoid" id="D7G1Z8"/>
<protein>
    <submittedName>
        <fullName evidence="2">Uncharacterized protein</fullName>
    </submittedName>
</protein>
<evidence type="ECO:0000313" key="3">
    <source>
        <dbReference type="Proteomes" id="UP000002630"/>
    </source>
</evidence>
<feature type="region of interest" description="Disordered" evidence="1">
    <location>
        <begin position="89"/>
        <end position="111"/>
    </location>
</feature>
<dbReference type="EMBL" id="FN648663">
    <property type="protein sequence ID" value="CBJ48724.1"/>
    <property type="molecule type" value="Genomic_DNA"/>
</dbReference>
<keyword evidence="3" id="KW-1185">Reference proteome</keyword>
<name>D7G1Z8_ECTSI</name>
<gene>
    <name evidence="2" type="ORF">Esi_0046_0119</name>
</gene>
<evidence type="ECO:0000256" key="1">
    <source>
        <dbReference type="SAM" id="MobiDB-lite"/>
    </source>
</evidence>
<dbReference type="EMBL" id="FN649743">
    <property type="protein sequence ID" value="CBJ48724.1"/>
    <property type="molecule type" value="Genomic_DNA"/>
</dbReference>
<accession>D7G1Z8</accession>
<reference evidence="2 3" key="1">
    <citation type="journal article" date="2010" name="Nature">
        <title>The Ectocarpus genome and the independent evolution of multicellularity in brown algae.</title>
        <authorList>
            <person name="Cock J.M."/>
            <person name="Sterck L."/>
            <person name="Rouze P."/>
            <person name="Scornet D."/>
            <person name="Allen A.E."/>
            <person name="Amoutzias G."/>
            <person name="Anthouard V."/>
            <person name="Artiguenave F."/>
            <person name="Aury J.M."/>
            <person name="Badger J.H."/>
            <person name="Beszteri B."/>
            <person name="Billiau K."/>
            <person name="Bonnet E."/>
            <person name="Bothwell J.H."/>
            <person name="Bowler C."/>
            <person name="Boyen C."/>
            <person name="Brownlee C."/>
            <person name="Carrano C.J."/>
            <person name="Charrier B."/>
            <person name="Cho G.Y."/>
            <person name="Coelho S.M."/>
            <person name="Collen J."/>
            <person name="Corre E."/>
            <person name="Da Silva C."/>
            <person name="Delage L."/>
            <person name="Delaroque N."/>
            <person name="Dittami S.M."/>
            <person name="Doulbeau S."/>
            <person name="Elias M."/>
            <person name="Farnham G."/>
            <person name="Gachon C.M."/>
            <person name="Gschloessl B."/>
            <person name="Heesch S."/>
            <person name="Jabbari K."/>
            <person name="Jubin C."/>
            <person name="Kawai H."/>
            <person name="Kimura K."/>
            <person name="Kloareg B."/>
            <person name="Kupper F.C."/>
            <person name="Lang D."/>
            <person name="Le Bail A."/>
            <person name="Leblanc C."/>
            <person name="Lerouge P."/>
            <person name="Lohr M."/>
            <person name="Lopez P.J."/>
            <person name="Martens C."/>
            <person name="Maumus F."/>
            <person name="Michel G."/>
            <person name="Miranda-Saavedra D."/>
            <person name="Morales J."/>
            <person name="Moreau H."/>
            <person name="Motomura T."/>
            <person name="Nagasato C."/>
            <person name="Napoli C.A."/>
            <person name="Nelson D.R."/>
            <person name="Nyvall-Collen P."/>
            <person name="Peters A.F."/>
            <person name="Pommier C."/>
            <person name="Potin P."/>
            <person name="Poulain J."/>
            <person name="Quesneville H."/>
            <person name="Read B."/>
            <person name="Rensing S.A."/>
            <person name="Ritter A."/>
            <person name="Rousvoal S."/>
            <person name="Samanta M."/>
            <person name="Samson G."/>
            <person name="Schroeder D.C."/>
            <person name="Segurens B."/>
            <person name="Strittmatter M."/>
            <person name="Tonon T."/>
            <person name="Tregear J.W."/>
            <person name="Valentin K."/>
            <person name="von Dassow P."/>
            <person name="Yamagishi T."/>
            <person name="Van de Peer Y."/>
            <person name="Wincker P."/>
        </authorList>
    </citation>
    <scope>NUCLEOTIDE SEQUENCE [LARGE SCALE GENOMIC DNA]</scope>
    <source>
        <strain evidence="3">Ec32 / CCAP1310/4</strain>
    </source>
</reference>
<proteinExistence type="predicted"/>
<sequence>MQDTWMLLTDSMNAGAHGHIRELLDGTWSSYWSGFYNRTEEIVLPFVHTILPLMEYLWRADYLQCKTTYELQRLVGGLQVCTLSAEAVAGQTPSEDKHDNSTLPGSKHRPVEIVERASSRPTFAGARKATPGC</sequence>
<organism evidence="2 3">
    <name type="scientific">Ectocarpus siliculosus</name>
    <name type="common">Brown alga</name>
    <name type="synonym">Conferva siliculosa</name>
    <dbReference type="NCBI Taxonomy" id="2880"/>
    <lineage>
        <taxon>Eukaryota</taxon>
        <taxon>Sar</taxon>
        <taxon>Stramenopiles</taxon>
        <taxon>Ochrophyta</taxon>
        <taxon>PX clade</taxon>
        <taxon>Phaeophyceae</taxon>
        <taxon>Ectocarpales</taxon>
        <taxon>Ectocarpaceae</taxon>
        <taxon>Ectocarpus</taxon>
    </lineage>
</organism>
<dbReference type="Proteomes" id="UP000002630">
    <property type="component" value="Linkage Group LG18"/>
</dbReference>
<evidence type="ECO:0000313" key="2">
    <source>
        <dbReference type="EMBL" id="CBJ48724.1"/>
    </source>
</evidence>
<dbReference type="AlphaFoldDB" id="D7G1Z8"/>